<name>A0A1K0ILJ6_CUPNE</name>
<dbReference type="EMBL" id="FMSH01000392">
    <property type="protein sequence ID" value="SCU86028.1"/>
    <property type="molecule type" value="Genomic_DNA"/>
</dbReference>
<keyword evidence="1" id="KW-0808">Transferase</keyword>
<reference evidence="1" key="1">
    <citation type="submission" date="2016-09" db="EMBL/GenBank/DDBJ databases">
        <authorList>
            <person name="Capua I."/>
            <person name="De Benedictis P."/>
            <person name="Joannis T."/>
            <person name="Lombin L.H."/>
            <person name="Cattoli G."/>
        </authorList>
    </citation>
    <scope>NUCLEOTIDE SEQUENCE</scope>
    <source>
        <strain evidence="1">B9</strain>
    </source>
</reference>
<dbReference type="Gene3D" id="3.40.50.10540">
    <property type="entry name" value="Crotonobetainyl-coa:carnitine coa-transferase, domain 1"/>
    <property type="match status" value="1"/>
</dbReference>
<dbReference type="GO" id="GO:0016853">
    <property type="term" value="F:isomerase activity"/>
    <property type="evidence" value="ECO:0007669"/>
    <property type="project" value="UniProtKB-KW"/>
</dbReference>
<gene>
    <name evidence="1" type="ORF">CNECB9_4510001</name>
</gene>
<dbReference type="InterPro" id="IPR023606">
    <property type="entry name" value="CoA-Trfase_III_dom_1_sf"/>
</dbReference>
<dbReference type="EC" id="5.1.99.-" evidence="1"/>
<proteinExistence type="predicted"/>
<dbReference type="AlphaFoldDB" id="A0A1K0ILJ6"/>
<dbReference type="InterPro" id="IPR003673">
    <property type="entry name" value="CoA-Trfase_fam_III"/>
</dbReference>
<organism evidence="1">
    <name type="scientific">Cupriavidus necator</name>
    <name type="common">Alcaligenes eutrophus</name>
    <name type="synonym">Ralstonia eutropha</name>
    <dbReference type="NCBI Taxonomy" id="106590"/>
    <lineage>
        <taxon>Bacteria</taxon>
        <taxon>Pseudomonadati</taxon>
        <taxon>Pseudomonadota</taxon>
        <taxon>Betaproteobacteria</taxon>
        <taxon>Burkholderiales</taxon>
        <taxon>Burkholderiaceae</taxon>
        <taxon>Cupriavidus</taxon>
    </lineage>
</organism>
<dbReference type="Pfam" id="PF02515">
    <property type="entry name" value="CoA_transf_3"/>
    <property type="match status" value="1"/>
</dbReference>
<dbReference type="SUPFAM" id="SSF89796">
    <property type="entry name" value="CoA-transferase family III (CaiB/BaiF)"/>
    <property type="match status" value="2"/>
</dbReference>
<dbReference type="GO" id="GO:0016740">
    <property type="term" value="F:transferase activity"/>
    <property type="evidence" value="ECO:0007669"/>
    <property type="project" value="UniProtKB-KW"/>
</dbReference>
<accession>A0A1K0ILJ6</accession>
<keyword evidence="1" id="KW-0413">Isomerase</keyword>
<dbReference type="PANTHER" id="PTHR48228:SF4">
    <property type="entry name" value="BLR3030 PROTEIN"/>
    <property type="match status" value="1"/>
</dbReference>
<dbReference type="PANTHER" id="PTHR48228">
    <property type="entry name" value="SUCCINYL-COA--D-CITRAMALATE COA-TRANSFERASE"/>
    <property type="match status" value="1"/>
</dbReference>
<protein>
    <submittedName>
        <fullName evidence="1">Acyl-CoA transferase/carnitine dehydratase</fullName>
        <ecNumber evidence="1">5.1.99.-</ecNumber>
    </submittedName>
</protein>
<sequence length="397" mass="42513">MRHAITEFRSERYLRVDGGPAPELWDKLAGIYRCGDGRWVRLHTNFPHHRDGVVRLLGCANDKAAVQAALDKRDAEAFETAASDAGLVVAALRSFEEWDRHPQAAALRGLPPVTLERIGDAPPQPLPAPASPDAQPLSGVRVLDFTRIIAGPVAGRTLAAHGAEVLLVTAPHLPSIPPLVIDTGRGKRSCQLDLRDPDDKRTLHKLLHGADVMVQGYRPGGLAELGVGPEAAARARPGIVYVSLSAYGHVGPWSHKRGFDSLVQTATGFNDAEAQAAGSDTPRPLPAQVLDHAAGYLLAFGAMAALHRRALEGGSWHVRVSLAQVGQWLRGLGRVPDGIKAPEQKIDDVSDLLEAVPSGFGMLTVVRHAAHLSETPARWTLPSEPLGTHAPEWLPRG</sequence>
<dbReference type="InterPro" id="IPR050509">
    <property type="entry name" value="CoA-transferase_III"/>
</dbReference>
<evidence type="ECO:0000313" key="1">
    <source>
        <dbReference type="EMBL" id="SCU86028.1"/>
    </source>
</evidence>